<dbReference type="SUPFAM" id="SSF51905">
    <property type="entry name" value="FAD/NAD(P)-binding domain"/>
    <property type="match status" value="1"/>
</dbReference>
<dbReference type="Gene3D" id="3.30.9.10">
    <property type="entry name" value="D-Amino Acid Oxidase, subunit A, domain 2"/>
    <property type="match status" value="1"/>
</dbReference>
<evidence type="ECO:0000256" key="1">
    <source>
        <dbReference type="ARBA" id="ARBA00023002"/>
    </source>
</evidence>
<dbReference type="Proteomes" id="UP000285023">
    <property type="component" value="Unassembled WGS sequence"/>
</dbReference>
<evidence type="ECO:0000259" key="2">
    <source>
        <dbReference type="Pfam" id="PF01266"/>
    </source>
</evidence>
<protein>
    <submittedName>
        <fullName evidence="3">FAD-binding oxidoreductase</fullName>
    </submittedName>
</protein>
<organism evidence="3 4">
    <name type="scientific">Sphingomonas edaphi</name>
    <dbReference type="NCBI Taxonomy" id="2315689"/>
    <lineage>
        <taxon>Bacteria</taxon>
        <taxon>Pseudomonadati</taxon>
        <taxon>Pseudomonadota</taxon>
        <taxon>Alphaproteobacteria</taxon>
        <taxon>Sphingomonadales</taxon>
        <taxon>Sphingomonadaceae</taxon>
        <taxon>Sphingomonas</taxon>
    </lineage>
</organism>
<dbReference type="GO" id="GO:0005737">
    <property type="term" value="C:cytoplasm"/>
    <property type="evidence" value="ECO:0007669"/>
    <property type="project" value="TreeGrafter"/>
</dbReference>
<dbReference type="AlphaFoldDB" id="A0A418PYY4"/>
<dbReference type="PANTHER" id="PTHR13847:SF287">
    <property type="entry name" value="FAD-DEPENDENT OXIDOREDUCTASE DOMAIN-CONTAINING PROTEIN 1"/>
    <property type="match status" value="1"/>
</dbReference>
<dbReference type="GO" id="GO:0016491">
    <property type="term" value="F:oxidoreductase activity"/>
    <property type="evidence" value="ECO:0007669"/>
    <property type="project" value="UniProtKB-KW"/>
</dbReference>
<name>A0A418PYY4_9SPHN</name>
<dbReference type="OrthoDB" id="7421214at2"/>
<accession>A0A418PYY4</accession>
<evidence type="ECO:0000313" key="4">
    <source>
        <dbReference type="Proteomes" id="UP000285023"/>
    </source>
</evidence>
<dbReference type="EMBL" id="QXTF01000003">
    <property type="protein sequence ID" value="RIX27320.1"/>
    <property type="molecule type" value="Genomic_DNA"/>
</dbReference>
<dbReference type="InterPro" id="IPR036188">
    <property type="entry name" value="FAD/NAD-bd_sf"/>
</dbReference>
<dbReference type="PANTHER" id="PTHR13847">
    <property type="entry name" value="SARCOSINE DEHYDROGENASE-RELATED"/>
    <property type="match status" value="1"/>
</dbReference>
<proteinExistence type="predicted"/>
<reference evidence="3 4" key="1">
    <citation type="submission" date="2018-09" db="EMBL/GenBank/DDBJ databases">
        <title>Sphingomonas sp. DAC4.</title>
        <authorList>
            <person name="Seo T."/>
        </authorList>
    </citation>
    <scope>NUCLEOTIDE SEQUENCE [LARGE SCALE GENOMIC DNA]</scope>
    <source>
        <strain evidence="3 4">DAC4</strain>
    </source>
</reference>
<dbReference type="RefSeq" id="WP_119533474.1">
    <property type="nucleotide sequence ID" value="NZ_QXTF01000003.1"/>
</dbReference>
<gene>
    <name evidence="3" type="ORF">D3M59_09730</name>
</gene>
<sequence length="369" mass="39496">METVEVLIVGGGIAGASLGARLAGTRKVLLIEAEDVCGRHSTGRSAAFWQASLGGPSPERDLSLASKAMFDEGWPGSDVPLLRHRGAIHLTGPCGEDMEAGDDLGGIYTPRHLDRAALDKLIPGLRDQWTGAWLESSCADIDVAAFHAACLAAIRRRGGEVRTDCTFRSASRQEGHWIADTEAGHIKTTILVDAAGAWGDEVARKSGVAPLGLVPKRRTVVQVRVGRHGLRDLPFVTDLHQSFYFKGEGDNSVWVCPLDETPVDPCDVAPEEMDVAVAVDRFQRAVDWPVEAVERKWAGLRTFAPDRGMKFGFDPVSHGFFWCVGQGGMGIQTAPAASLMCASLILDQPLPASLAGIDPADFAPRQIGV</sequence>
<dbReference type="Pfam" id="PF01266">
    <property type="entry name" value="DAO"/>
    <property type="match status" value="1"/>
</dbReference>
<dbReference type="InterPro" id="IPR006076">
    <property type="entry name" value="FAD-dep_OxRdtase"/>
</dbReference>
<comment type="caution">
    <text evidence="3">The sequence shown here is derived from an EMBL/GenBank/DDBJ whole genome shotgun (WGS) entry which is preliminary data.</text>
</comment>
<evidence type="ECO:0000313" key="3">
    <source>
        <dbReference type="EMBL" id="RIX27320.1"/>
    </source>
</evidence>
<keyword evidence="1" id="KW-0560">Oxidoreductase</keyword>
<dbReference type="Gene3D" id="3.50.50.60">
    <property type="entry name" value="FAD/NAD(P)-binding domain"/>
    <property type="match status" value="1"/>
</dbReference>
<keyword evidence="4" id="KW-1185">Reference proteome</keyword>
<feature type="domain" description="FAD dependent oxidoreductase" evidence="2">
    <location>
        <begin position="6"/>
        <end position="342"/>
    </location>
</feature>